<sequence>MPESFVKYPAQPGAAEAEAAGLRWLREASTSVVDVIEATPTRIATRKVRLAMPTADAAIFAGEQLATIHRAGASAFGSPPPDWEGPNFIGTQQQLCVPTDDWATFYVEQRVAPFVAAAVDNGNLHDPEGVIERALECISHHDFGAVTPARIHGDLWRGNLLYENTGTGVRPVFIDPAAHGGHPETDLAMLALFGADYFEHIIAGYHTVSPLPDTWADYIPVHQLHPLAVHAVTHSAAYGDELVACARLVVALLG</sequence>
<dbReference type="PANTHER" id="PTHR12149:SF8">
    <property type="entry name" value="PROTEIN-RIBULOSAMINE 3-KINASE"/>
    <property type="match status" value="1"/>
</dbReference>
<dbReference type="SUPFAM" id="SSF56112">
    <property type="entry name" value="Protein kinase-like (PK-like)"/>
    <property type="match status" value="1"/>
</dbReference>
<dbReference type="InterPro" id="IPR011009">
    <property type="entry name" value="Kinase-like_dom_sf"/>
</dbReference>
<evidence type="ECO:0000313" key="3">
    <source>
        <dbReference type="Proteomes" id="UP000035199"/>
    </source>
</evidence>
<gene>
    <name evidence="2" type="ORF">CMUST_12605</name>
</gene>
<dbReference type="Proteomes" id="UP000035199">
    <property type="component" value="Chromosome"/>
</dbReference>
<evidence type="ECO:0000256" key="1">
    <source>
        <dbReference type="PIRNR" id="PIRNR006221"/>
    </source>
</evidence>
<dbReference type="GO" id="GO:0016301">
    <property type="term" value="F:kinase activity"/>
    <property type="evidence" value="ECO:0007669"/>
    <property type="project" value="UniProtKB-UniRule"/>
</dbReference>
<accession>A0A0G3H095</accession>
<dbReference type="PANTHER" id="PTHR12149">
    <property type="entry name" value="FRUCTOSAMINE 3 KINASE-RELATED PROTEIN"/>
    <property type="match status" value="1"/>
</dbReference>
<proteinExistence type="inferred from homology"/>
<dbReference type="KEGG" id="cmv:CMUST_12605"/>
<comment type="similarity">
    <text evidence="1">Belongs to the fructosamine kinase family.</text>
</comment>
<organism evidence="2 3">
    <name type="scientific">Corynebacterium mustelae</name>
    <dbReference type="NCBI Taxonomy" id="571915"/>
    <lineage>
        <taxon>Bacteria</taxon>
        <taxon>Bacillati</taxon>
        <taxon>Actinomycetota</taxon>
        <taxon>Actinomycetes</taxon>
        <taxon>Mycobacteriales</taxon>
        <taxon>Corynebacteriaceae</taxon>
        <taxon>Corynebacterium</taxon>
    </lineage>
</organism>
<dbReference type="PATRIC" id="fig|571915.4.peg.2706"/>
<reference evidence="2 3" key="1">
    <citation type="journal article" date="2015" name="Genome Announc.">
        <title>Complete Genome Sequence of the Type Strain Corynebacterium mustelae DSM 45274, Isolated from Various Tissues of a Male Ferret with Lethal Sepsis.</title>
        <authorList>
            <person name="Ruckert C."/>
            <person name="Eimer J."/>
            <person name="Winkler A."/>
            <person name="Tauch A."/>
        </authorList>
    </citation>
    <scope>NUCLEOTIDE SEQUENCE [LARGE SCALE GENOMIC DNA]</scope>
    <source>
        <strain evidence="2 3">DSM 45274</strain>
    </source>
</reference>
<protein>
    <submittedName>
        <fullName evidence="2">Fructosamine-3-kinase</fullName>
    </submittedName>
</protein>
<dbReference type="EMBL" id="CP011542">
    <property type="protein sequence ID" value="AKK06826.1"/>
    <property type="molecule type" value="Genomic_DNA"/>
</dbReference>
<evidence type="ECO:0000313" key="2">
    <source>
        <dbReference type="EMBL" id="AKK06826.1"/>
    </source>
</evidence>
<name>A0A0G3H095_9CORY</name>
<dbReference type="OrthoDB" id="5291879at2"/>
<reference evidence="3" key="2">
    <citation type="submission" date="2015-05" db="EMBL/GenBank/DDBJ databases">
        <title>Complete genome sequence of Corynebacterium mustelae DSM 45274, isolated from various tissues of a male ferret with lethal sepsis.</title>
        <authorList>
            <person name="Ruckert C."/>
            <person name="Albersmeier A."/>
            <person name="Winkler A."/>
            <person name="Tauch A."/>
        </authorList>
    </citation>
    <scope>NUCLEOTIDE SEQUENCE [LARGE SCALE GENOMIC DNA]</scope>
    <source>
        <strain evidence="3">DSM 45274</strain>
    </source>
</reference>
<dbReference type="AlphaFoldDB" id="A0A0G3H095"/>
<dbReference type="Gene3D" id="1.10.510.10">
    <property type="entry name" value="Transferase(Phosphotransferase) domain 1"/>
    <property type="match status" value="1"/>
</dbReference>
<dbReference type="PIRSF" id="PIRSF006221">
    <property type="entry name" value="Ketosamine-3-kinase"/>
    <property type="match status" value="1"/>
</dbReference>
<keyword evidence="1 2" id="KW-0418">Kinase</keyword>
<dbReference type="RefSeq" id="WP_047262782.1">
    <property type="nucleotide sequence ID" value="NZ_CP011542.1"/>
</dbReference>
<dbReference type="InterPro" id="IPR016477">
    <property type="entry name" value="Fructo-/Ketosamine-3-kinase"/>
</dbReference>
<keyword evidence="1" id="KW-0808">Transferase</keyword>
<dbReference type="Pfam" id="PF03881">
    <property type="entry name" value="Fructosamin_kin"/>
    <property type="match status" value="1"/>
</dbReference>
<dbReference type="Gene3D" id="1.20.1270.240">
    <property type="match status" value="1"/>
</dbReference>
<dbReference type="STRING" id="571915.CMUST_12605"/>
<keyword evidence="3" id="KW-1185">Reference proteome</keyword>